<feature type="transmembrane region" description="Helical" evidence="1">
    <location>
        <begin position="33"/>
        <end position="51"/>
    </location>
</feature>
<gene>
    <name evidence="2" type="ORF">AsAng_0046000</name>
</gene>
<keyword evidence="1" id="KW-1133">Transmembrane helix</keyword>
<sequence>MPILKIRYQLWFLTLIISMAFFLILLSLYTDSVYRIILGLIWLVIGLNNAYNNAVLEVTETTISIRNSLGIITKRYAYREGDISIRKQEIYFNKERIYKHLFTFSQADFEQVSAYLTSENPELNLGRHLVADDDSEDL</sequence>
<evidence type="ECO:0000313" key="2">
    <source>
        <dbReference type="EMBL" id="BDS13838.1"/>
    </source>
</evidence>
<organism evidence="2 3">
    <name type="scientific">Aureispira anguillae</name>
    <dbReference type="NCBI Taxonomy" id="2864201"/>
    <lineage>
        <taxon>Bacteria</taxon>
        <taxon>Pseudomonadati</taxon>
        <taxon>Bacteroidota</taxon>
        <taxon>Saprospiria</taxon>
        <taxon>Saprospirales</taxon>
        <taxon>Saprospiraceae</taxon>
        <taxon>Aureispira</taxon>
    </lineage>
</organism>
<feature type="transmembrane region" description="Helical" evidence="1">
    <location>
        <begin position="6"/>
        <end position="26"/>
    </location>
</feature>
<protein>
    <submittedName>
        <fullName evidence="2">Uncharacterized protein</fullName>
    </submittedName>
</protein>
<proteinExistence type="predicted"/>
<dbReference type="Proteomes" id="UP001060919">
    <property type="component" value="Chromosome"/>
</dbReference>
<dbReference type="KEGG" id="aup:AsAng_0046000"/>
<accession>A0A915YIQ9</accession>
<keyword evidence="3" id="KW-1185">Reference proteome</keyword>
<evidence type="ECO:0000313" key="3">
    <source>
        <dbReference type="Proteomes" id="UP001060919"/>
    </source>
</evidence>
<keyword evidence="1" id="KW-0812">Transmembrane</keyword>
<dbReference type="EMBL" id="AP026867">
    <property type="protein sequence ID" value="BDS13838.1"/>
    <property type="molecule type" value="Genomic_DNA"/>
</dbReference>
<dbReference type="AlphaFoldDB" id="A0A915YIQ9"/>
<reference evidence="2" key="1">
    <citation type="submission" date="2022-09" db="EMBL/GenBank/DDBJ databases">
        <title>Aureispira anguillicida sp. nov., isolated from Leptocephalus of Japanese eel Anguilla japonica.</title>
        <authorList>
            <person name="Yuasa K."/>
            <person name="Mekata T."/>
            <person name="Ikunari K."/>
        </authorList>
    </citation>
    <scope>NUCLEOTIDE SEQUENCE</scope>
    <source>
        <strain evidence="2">EL160426</strain>
    </source>
</reference>
<name>A0A915YIQ9_9BACT</name>
<evidence type="ECO:0000256" key="1">
    <source>
        <dbReference type="SAM" id="Phobius"/>
    </source>
</evidence>
<keyword evidence="1" id="KW-0472">Membrane</keyword>